<sequence>MHHNITEMKKISTHLFADVLGIDDKHKKSLTTTATTTTTTTTTTATIANSGENAFAHCSG</sequence>
<dbReference type="OrthoDB" id="10415536at2759"/>
<evidence type="ECO:0000313" key="2">
    <source>
        <dbReference type="Proteomes" id="UP000054776"/>
    </source>
</evidence>
<evidence type="ECO:0000313" key="1">
    <source>
        <dbReference type="EMBL" id="KRY42313.1"/>
    </source>
</evidence>
<dbReference type="AlphaFoldDB" id="A0A0V1BZ11"/>
<reference evidence="1 2" key="1">
    <citation type="submission" date="2015-01" db="EMBL/GenBank/DDBJ databases">
        <title>Evolution of Trichinella species and genotypes.</title>
        <authorList>
            <person name="Korhonen P.K."/>
            <person name="Edoardo P."/>
            <person name="Giuseppe L.R."/>
            <person name="Gasser R.B."/>
        </authorList>
    </citation>
    <scope>NUCLEOTIDE SEQUENCE [LARGE SCALE GENOMIC DNA]</scope>
    <source>
        <strain evidence="1">ISS3</strain>
    </source>
</reference>
<dbReference type="InParanoid" id="A0A0V1BZ11"/>
<organism evidence="1 2">
    <name type="scientific">Trichinella spiralis</name>
    <name type="common">Trichina worm</name>
    <dbReference type="NCBI Taxonomy" id="6334"/>
    <lineage>
        <taxon>Eukaryota</taxon>
        <taxon>Metazoa</taxon>
        <taxon>Ecdysozoa</taxon>
        <taxon>Nematoda</taxon>
        <taxon>Enoplea</taxon>
        <taxon>Dorylaimia</taxon>
        <taxon>Trichinellida</taxon>
        <taxon>Trichinellidae</taxon>
        <taxon>Trichinella</taxon>
    </lineage>
</organism>
<accession>A0A0V1BZ11</accession>
<proteinExistence type="predicted"/>
<keyword evidence="2" id="KW-1185">Reference proteome</keyword>
<dbReference type="Proteomes" id="UP000054776">
    <property type="component" value="Unassembled WGS sequence"/>
</dbReference>
<dbReference type="EMBL" id="JYDH01000004">
    <property type="protein sequence ID" value="KRY42313.1"/>
    <property type="molecule type" value="Genomic_DNA"/>
</dbReference>
<gene>
    <name evidence="1" type="ORF">T01_11968</name>
</gene>
<comment type="caution">
    <text evidence="1">The sequence shown here is derived from an EMBL/GenBank/DDBJ whole genome shotgun (WGS) entry which is preliminary data.</text>
</comment>
<protein>
    <submittedName>
        <fullName evidence="1">Uncharacterized protein</fullName>
    </submittedName>
</protein>
<name>A0A0V1BZ11_TRISP</name>